<proteinExistence type="predicted"/>
<dbReference type="Proteomes" id="UP000298327">
    <property type="component" value="Unassembled WGS sequence"/>
</dbReference>
<protein>
    <submittedName>
        <fullName evidence="1">Uncharacterized protein</fullName>
    </submittedName>
</protein>
<name>A0A4Y9XSV5_9AGAM</name>
<sequence length="84" mass="8139">AATPSAPSVAGALEGALKSGAAGAAKAVSSSGSTSVAGKAKDAATAEQPVAVTSTVLSTARAMCACSLVDSMTRDRVTVDVEWR</sequence>
<keyword evidence="2" id="KW-1185">Reference proteome</keyword>
<feature type="non-terminal residue" evidence="1">
    <location>
        <position position="1"/>
    </location>
</feature>
<comment type="caution">
    <text evidence="1">The sequence shown here is derived from an EMBL/GenBank/DDBJ whole genome shotgun (WGS) entry which is preliminary data.</text>
</comment>
<accession>A0A4Y9XSV5</accession>
<dbReference type="AlphaFoldDB" id="A0A4Y9XSV5"/>
<evidence type="ECO:0000313" key="1">
    <source>
        <dbReference type="EMBL" id="TFY52848.1"/>
    </source>
</evidence>
<organism evidence="1 2">
    <name type="scientific">Dentipellis fragilis</name>
    <dbReference type="NCBI Taxonomy" id="205917"/>
    <lineage>
        <taxon>Eukaryota</taxon>
        <taxon>Fungi</taxon>
        <taxon>Dikarya</taxon>
        <taxon>Basidiomycota</taxon>
        <taxon>Agaricomycotina</taxon>
        <taxon>Agaricomycetes</taxon>
        <taxon>Russulales</taxon>
        <taxon>Hericiaceae</taxon>
        <taxon>Dentipellis</taxon>
    </lineage>
</organism>
<gene>
    <name evidence="1" type="ORF">EVG20_g10375</name>
</gene>
<dbReference type="EMBL" id="SEOQ01001241">
    <property type="protein sequence ID" value="TFY52848.1"/>
    <property type="molecule type" value="Genomic_DNA"/>
</dbReference>
<reference evidence="1 2" key="1">
    <citation type="submission" date="2019-02" db="EMBL/GenBank/DDBJ databases">
        <title>Genome sequencing of the rare red list fungi Dentipellis fragilis.</title>
        <authorList>
            <person name="Buettner E."/>
            <person name="Kellner H."/>
        </authorList>
    </citation>
    <scope>NUCLEOTIDE SEQUENCE [LARGE SCALE GENOMIC DNA]</scope>
    <source>
        <strain evidence="1 2">DSM 105465</strain>
    </source>
</reference>
<evidence type="ECO:0000313" key="2">
    <source>
        <dbReference type="Proteomes" id="UP000298327"/>
    </source>
</evidence>